<sequence length="84" mass="9289">MRSVVVEASEEGAFFRERAPFLSSFLQFFLVFYGPFSSVAPGYCRAFPTISRVPAPRMQGGSVIARRVLSCVAFVGRESPHRGL</sequence>
<dbReference type="EMBL" id="JACHJL010000001">
    <property type="protein sequence ID" value="MBB5933507.1"/>
    <property type="molecule type" value="Genomic_DNA"/>
</dbReference>
<evidence type="ECO:0000313" key="1">
    <source>
        <dbReference type="EMBL" id="MBB5933507.1"/>
    </source>
</evidence>
<gene>
    <name evidence="1" type="ORF">FHS42_000525</name>
</gene>
<reference evidence="1 2" key="1">
    <citation type="submission" date="2020-08" db="EMBL/GenBank/DDBJ databases">
        <title>Genomic Encyclopedia of Type Strains, Phase III (KMG-III): the genomes of soil and plant-associated and newly described type strains.</title>
        <authorList>
            <person name="Whitman W."/>
        </authorList>
    </citation>
    <scope>NUCLEOTIDE SEQUENCE [LARGE SCALE GENOMIC DNA]</scope>
    <source>
        <strain evidence="1 2">CECT 8305</strain>
    </source>
</reference>
<dbReference type="Proteomes" id="UP000588098">
    <property type="component" value="Unassembled WGS sequence"/>
</dbReference>
<dbReference type="AlphaFoldDB" id="A0A7W9Q687"/>
<organism evidence="1 2">
    <name type="scientific">Streptomyces zagrosensis</name>
    <dbReference type="NCBI Taxonomy" id="1042984"/>
    <lineage>
        <taxon>Bacteria</taxon>
        <taxon>Bacillati</taxon>
        <taxon>Actinomycetota</taxon>
        <taxon>Actinomycetes</taxon>
        <taxon>Kitasatosporales</taxon>
        <taxon>Streptomycetaceae</taxon>
        <taxon>Streptomyces</taxon>
    </lineage>
</organism>
<protein>
    <submittedName>
        <fullName evidence="1">Uncharacterized protein</fullName>
    </submittedName>
</protein>
<accession>A0A7W9Q687</accession>
<evidence type="ECO:0000313" key="2">
    <source>
        <dbReference type="Proteomes" id="UP000588098"/>
    </source>
</evidence>
<comment type="caution">
    <text evidence="1">The sequence shown here is derived from an EMBL/GenBank/DDBJ whole genome shotgun (WGS) entry which is preliminary data.</text>
</comment>
<keyword evidence="2" id="KW-1185">Reference proteome</keyword>
<name>A0A7W9Q687_9ACTN</name>
<proteinExistence type="predicted"/>